<dbReference type="RefSeq" id="WP_050617467.1">
    <property type="nucleotide sequence ID" value="NZ_CP011524.1"/>
</dbReference>
<comment type="caution">
    <text evidence="2">The sequence shown here is derived from an EMBL/GenBank/DDBJ whole genome shotgun (WGS) entry which is preliminary data.</text>
</comment>
<evidence type="ECO:0000256" key="1">
    <source>
        <dbReference type="SAM" id="SignalP"/>
    </source>
</evidence>
<organism evidence="2 3">
    <name type="scientific">Intestinimonas butyriciproducens</name>
    <dbReference type="NCBI Taxonomy" id="1297617"/>
    <lineage>
        <taxon>Bacteria</taxon>
        <taxon>Bacillati</taxon>
        <taxon>Bacillota</taxon>
        <taxon>Clostridia</taxon>
        <taxon>Eubacteriales</taxon>
        <taxon>Intestinimonas</taxon>
    </lineage>
</organism>
<name>A0A2U1BHW4_9FIRM</name>
<reference evidence="2 3" key="1">
    <citation type="submission" date="2018-04" db="EMBL/GenBank/DDBJ databases">
        <title>Genomic Encyclopedia of Type Strains, Phase IV (KMG-IV): sequencing the most valuable type-strain genomes for metagenomic binning, comparative biology and taxonomic classification.</title>
        <authorList>
            <person name="Goeker M."/>
        </authorList>
    </citation>
    <scope>NUCLEOTIDE SEQUENCE [LARGE SCALE GENOMIC DNA]</scope>
    <source>
        <strain evidence="2 3">DSM 26588</strain>
    </source>
</reference>
<dbReference type="EMBL" id="QEKK01000007">
    <property type="protein sequence ID" value="PVY48255.1"/>
    <property type="molecule type" value="Genomic_DNA"/>
</dbReference>
<protein>
    <submittedName>
        <fullName evidence="2">Uncharacterized protein</fullName>
    </submittedName>
</protein>
<feature type="chain" id="PRO_5015401907" evidence="1">
    <location>
        <begin position="27"/>
        <end position="181"/>
    </location>
</feature>
<proteinExistence type="predicted"/>
<accession>A0A2U1BHW4</accession>
<gene>
    <name evidence="2" type="ORF">C7373_1071</name>
</gene>
<feature type="signal peptide" evidence="1">
    <location>
        <begin position="1"/>
        <end position="26"/>
    </location>
</feature>
<sequence>MKKFKKLLSVLCAVCMMLSLAVSASAASLEDDPYYFGIDWSQVDTSMCIPGTEYHRYPQSPISMLATADRNVFSGWVRGVPANPYPGTSNTTLVTGLTFESDETGVVTVTFTDSQDPSKSDVNVSIYDKDEQLISDYFSLAYNSTAPVSKSFNVDPTHEYNLFISHQGSGLQNVRLTVDVG</sequence>
<dbReference type="OrthoDB" id="2085368at2"/>
<keyword evidence="1" id="KW-0732">Signal</keyword>
<dbReference type="Proteomes" id="UP000245778">
    <property type="component" value="Unassembled WGS sequence"/>
</dbReference>
<evidence type="ECO:0000313" key="3">
    <source>
        <dbReference type="Proteomes" id="UP000245778"/>
    </source>
</evidence>
<dbReference type="AlphaFoldDB" id="A0A2U1BHW4"/>
<dbReference type="GeneID" id="93230634"/>
<evidence type="ECO:0000313" key="2">
    <source>
        <dbReference type="EMBL" id="PVY48255.1"/>
    </source>
</evidence>